<dbReference type="GO" id="GO:0008173">
    <property type="term" value="F:RNA methyltransferase activity"/>
    <property type="evidence" value="ECO:0007669"/>
    <property type="project" value="InterPro"/>
</dbReference>
<reference evidence="8" key="1">
    <citation type="submission" date="2015-05" db="EMBL/GenBank/DDBJ databases">
        <authorList>
            <person name="Rodrigo-Torres Lidia"/>
            <person name="Arahal R.David."/>
        </authorList>
    </citation>
    <scope>NUCLEOTIDE SEQUENCE [LARGE SCALE GENOMIC DNA]</scope>
    <source>
        <strain evidence="8">CECT 7321</strain>
    </source>
</reference>
<dbReference type="CDD" id="cd02440">
    <property type="entry name" value="AdoMet_MTases"/>
    <property type="match status" value="1"/>
</dbReference>
<feature type="domain" description="SAM-dependent MTase RsmB/NOP-type" evidence="6">
    <location>
        <begin position="148"/>
        <end position="403"/>
    </location>
</feature>
<keyword evidence="1 5" id="KW-0489">Methyltransferase</keyword>
<keyword evidence="3 5" id="KW-0949">S-adenosyl-L-methionine</keyword>
<dbReference type="InterPro" id="IPR023267">
    <property type="entry name" value="RCMT"/>
</dbReference>
<gene>
    <name evidence="7" type="primary">rsmB_1</name>
    <name evidence="7" type="ORF">NIT7321_02172</name>
</gene>
<dbReference type="Gene3D" id="3.30.70.1170">
    <property type="entry name" value="Sun protein, domain 3"/>
    <property type="match status" value="1"/>
</dbReference>
<dbReference type="InterPro" id="IPR049560">
    <property type="entry name" value="MeTrfase_RsmB-F_NOP2_cat"/>
</dbReference>
<dbReference type="PRINTS" id="PR02008">
    <property type="entry name" value="RCMTFAMILY"/>
</dbReference>
<evidence type="ECO:0000313" key="7">
    <source>
        <dbReference type="EMBL" id="CRL11318.1"/>
    </source>
</evidence>
<evidence type="ECO:0000259" key="6">
    <source>
        <dbReference type="PROSITE" id="PS51686"/>
    </source>
</evidence>
<evidence type="ECO:0000256" key="1">
    <source>
        <dbReference type="ARBA" id="ARBA00022603"/>
    </source>
</evidence>
<feature type="binding site" evidence="5">
    <location>
        <position position="301"/>
    </location>
    <ligand>
        <name>S-adenosyl-L-methionine</name>
        <dbReference type="ChEBI" id="CHEBI:59789"/>
    </ligand>
</feature>
<accession>A0A0H5D3K3</accession>
<proteinExistence type="inferred from homology"/>
<keyword evidence="4 5" id="KW-0694">RNA-binding</keyword>
<evidence type="ECO:0000313" key="8">
    <source>
        <dbReference type="Proteomes" id="UP000043764"/>
    </source>
</evidence>
<keyword evidence="8" id="KW-1185">Reference proteome</keyword>
<dbReference type="InterPro" id="IPR001678">
    <property type="entry name" value="MeTrfase_RsmB-F_NOP2_dom"/>
</dbReference>
<evidence type="ECO:0000256" key="4">
    <source>
        <dbReference type="ARBA" id="ARBA00022884"/>
    </source>
</evidence>
<feature type="binding site" evidence="5">
    <location>
        <position position="261"/>
    </location>
    <ligand>
        <name>S-adenosyl-L-methionine</name>
        <dbReference type="ChEBI" id="CHEBI:59789"/>
    </ligand>
</feature>
<sequence>MTPAARRQAAIEILDQILAGEPAEKQLTAWARRSRFAGSKDRAAVRDHVFDALRCLRSFAALGGGGRVDVIDHTNTTGRQLMLGALRAEGVEPDTLFTGEGHGPSALNDDERAALARVPELSDAERLDIPQWLWPLFSESLGDGLEAAGRALQSRAPVHLRVNRRHPDQTEALARLASEGILAEPHPAADTALNVTEGARKLRNSLAYAHGLVELQDAASQAVIEALPLADGMRVLDYCAGGGGKSLALAARAKIDLYAHDIAAQRMKDLPVRAERAGVKVTLLEPRKTGAKAPYDLVLCDAPCSGSGSWRRAPEGKWRLSQSQLDTLCQTQSAILDEAAELVADGGVLAYATCSMLSVENRKQVDDFLARRSGWQLQSDHGWQVQGGTDGFYVAVLRRIGND</sequence>
<dbReference type="GO" id="GO:0001510">
    <property type="term" value="P:RNA methylation"/>
    <property type="evidence" value="ECO:0007669"/>
    <property type="project" value="InterPro"/>
</dbReference>
<dbReference type="PANTHER" id="PTHR22807:SF53">
    <property type="entry name" value="RIBOSOMAL RNA SMALL SUBUNIT METHYLTRANSFERASE B-RELATED"/>
    <property type="match status" value="1"/>
</dbReference>
<dbReference type="SUPFAM" id="SSF53335">
    <property type="entry name" value="S-adenosyl-L-methionine-dependent methyltransferases"/>
    <property type="match status" value="1"/>
</dbReference>
<dbReference type="Proteomes" id="UP000043764">
    <property type="component" value="Unassembled WGS sequence"/>
</dbReference>
<dbReference type="InterPro" id="IPR029063">
    <property type="entry name" value="SAM-dependent_MTases_sf"/>
</dbReference>
<dbReference type="Gene3D" id="3.40.50.150">
    <property type="entry name" value="Vaccinia Virus protein VP39"/>
    <property type="match status" value="1"/>
</dbReference>
<comment type="similarity">
    <text evidence="5">Belongs to the class I-like SAM-binding methyltransferase superfamily. RsmB/NOP family.</text>
</comment>
<feature type="active site" description="Nucleophile" evidence="5">
    <location>
        <position position="354"/>
    </location>
</feature>
<comment type="caution">
    <text evidence="5">Lacks conserved residue(s) required for the propagation of feature annotation.</text>
</comment>
<dbReference type="PANTHER" id="PTHR22807">
    <property type="entry name" value="NOP2 YEAST -RELATED NOL1/NOP2/FMU SUN DOMAIN-CONTAINING"/>
    <property type="match status" value="1"/>
</dbReference>
<dbReference type="InterPro" id="IPR054728">
    <property type="entry name" value="RsmB-like_ferredoxin"/>
</dbReference>
<name>A0A0H5D3K3_9RHOB</name>
<keyword evidence="2 5" id="KW-0808">Transferase</keyword>
<dbReference type="Pfam" id="PF01189">
    <property type="entry name" value="Methyltr_RsmB-F"/>
    <property type="match status" value="1"/>
</dbReference>
<evidence type="ECO:0000256" key="5">
    <source>
        <dbReference type="PROSITE-ProRule" id="PRU01023"/>
    </source>
</evidence>
<dbReference type="STRING" id="481446.NIT7645_01273"/>
<evidence type="ECO:0000256" key="3">
    <source>
        <dbReference type="ARBA" id="ARBA00022691"/>
    </source>
</evidence>
<organism evidence="7 8">
    <name type="scientific">Phaeobacter italicus</name>
    <dbReference type="NCBI Taxonomy" id="481446"/>
    <lineage>
        <taxon>Bacteria</taxon>
        <taxon>Pseudomonadati</taxon>
        <taxon>Pseudomonadota</taxon>
        <taxon>Alphaproteobacteria</taxon>
        <taxon>Rhodobacterales</taxon>
        <taxon>Roseobacteraceae</taxon>
        <taxon>Phaeobacter</taxon>
    </lineage>
</organism>
<dbReference type="PROSITE" id="PS51686">
    <property type="entry name" value="SAM_MT_RSMB_NOP"/>
    <property type="match status" value="1"/>
</dbReference>
<evidence type="ECO:0000256" key="2">
    <source>
        <dbReference type="ARBA" id="ARBA00022679"/>
    </source>
</evidence>
<dbReference type="EMBL" id="CVRL01000025">
    <property type="protein sequence ID" value="CRL11318.1"/>
    <property type="molecule type" value="Genomic_DNA"/>
</dbReference>
<dbReference type="EC" id="2.1.1.176" evidence="7"/>
<dbReference type="Pfam" id="PF22458">
    <property type="entry name" value="RsmF-B_ferredox"/>
    <property type="match status" value="1"/>
</dbReference>
<dbReference type="GO" id="GO:0003723">
    <property type="term" value="F:RNA binding"/>
    <property type="evidence" value="ECO:0007669"/>
    <property type="project" value="UniProtKB-UniRule"/>
</dbReference>
<protein>
    <submittedName>
        <fullName evidence="7">Ribosomal RNA small subunit methyltransferase B</fullName>
        <ecNumber evidence="7">2.1.1.176</ecNumber>
    </submittedName>
</protein>
<dbReference type="AlphaFoldDB" id="A0A0H5D3K3"/>
<dbReference type="RefSeq" id="WP_050673460.1">
    <property type="nucleotide sequence ID" value="NZ_CVRL01000025.1"/>
</dbReference>